<dbReference type="InterPro" id="IPR002575">
    <property type="entry name" value="Aminoglycoside_PTrfase"/>
</dbReference>
<keyword evidence="3" id="KW-1185">Reference proteome</keyword>
<evidence type="ECO:0000313" key="3">
    <source>
        <dbReference type="Proteomes" id="UP000799750"/>
    </source>
</evidence>
<dbReference type="AlphaFoldDB" id="A0A6A6QK64"/>
<organism evidence="2 3">
    <name type="scientific">Lophium mytilinum</name>
    <dbReference type="NCBI Taxonomy" id="390894"/>
    <lineage>
        <taxon>Eukaryota</taxon>
        <taxon>Fungi</taxon>
        <taxon>Dikarya</taxon>
        <taxon>Ascomycota</taxon>
        <taxon>Pezizomycotina</taxon>
        <taxon>Dothideomycetes</taxon>
        <taxon>Pleosporomycetidae</taxon>
        <taxon>Mytilinidiales</taxon>
        <taxon>Mytilinidiaceae</taxon>
        <taxon>Lophium</taxon>
    </lineage>
</organism>
<evidence type="ECO:0000259" key="1">
    <source>
        <dbReference type="Pfam" id="PF01636"/>
    </source>
</evidence>
<gene>
    <name evidence="2" type="ORF">BU16DRAFT_542389</name>
</gene>
<dbReference type="Pfam" id="PF01636">
    <property type="entry name" value="APH"/>
    <property type="match status" value="1"/>
</dbReference>
<accession>A0A6A6QK64</accession>
<name>A0A6A6QK64_9PEZI</name>
<dbReference type="Gene3D" id="3.90.1200.10">
    <property type="match status" value="1"/>
</dbReference>
<dbReference type="InterPro" id="IPR011009">
    <property type="entry name" value="Kinase-like_dom_sf"/>
</dbReference>
<dbReference type="Proteomes" id="UP000799750">
    <property type="component" value="Unassembled WGS sequence"/>
</dbReference>
<protein>
    <recommendedName>
        <fullName evidence="1">Aminoglycoside phosphotransferase domain-containing protein</fullName>
    </recommendedName>
</protein>
<reference evidence="2" key="1">
    <citation type="journal article" date="2020" name="Stud. Mycol.">
        <title>101 Dothideomycetes genomes: a test case for predicting lifestyles and emergence of pathogens.</title>
        <authorList>
            <person name="Haridas S."/>
            <person name="Albert R."/>
            <person name="Binder M."/>
            <person name="Bloem J."/>
            <person name="Labutti K."/>
            <person name="Salamov A."/>
            <person name="Andreopoulos B."/>
            <person name="Baker S."/>
            <person name="Barry K."/>
            <person name="Bills G."/>
            <person name="Bluhm B."/>
            <person name="Cannon C."/>
            <person name="Castanera R."/>
            <person name="Culley D."/>
            <person name="Daum C."/>
            <person name="Ezra D."/>
            <person name="Gonzalez J."/>
            <person name="Henrissat B."/>
            <person name="Kuo A."/>
            <person name="Liang C."/>
            <person name="Lipzen A."/>
            <person name="Lutzoni F."/>
            <person name="Magnuson J."/>
            <person name="Mondo S."/>
            <person name="Nolan M."/>
            <person name="Ohm R."/>
            <person name="Pangilinan J."/>
            <person name="Park H.-J."/>
            <person name="Ramirez L."/>
            <person name="Alfaro M."/>
            <person name="Sun H."/>
            <person name="Tritt A."/>
            <person name="Yoshinaga Y."/>
            <person name="Zwiers L.-H."/>
            <person name="Turgeon B."/>
            <person name="Goodwin S."/>
            <person name="Spatafora J."/>
            <person name="Crous P."/>
            <person name="Grigoriev I."/>
        </authorList>
    </citation>
    <scope>NUCLEOTIDE SEQUENCE</scope>
    <source>
        <strain evidence="2">CBS 269.34</strain>
    </source>
</reference>
<sequence length="245" mass="27507">MPHIYSPEDRISEFFETQSSVTRELCDDMALSISGSPIIPAPIQGAFSYTVIAGARKSKIVQFRARTSPFDMETLALARNIHPDFVPATTFHGTLGEGEVSPLSVYVMEKISGTTHIEARFHDESTAESKLECESRQMVTVIDFARFFSQAWRGRQSLPKEKVNALRHQHRIDLDLLSQSLPPRFSIILQQLRAHLPLIYSANFQLVLTHNDLCEINILMDPETGKITGFIDCAEAKILPFGFAL</sequence>
<dbReference type="EMBL" id="MU004194">
    <property type="protein sequence ID" value="KAF2492499.1"/>
    <property type="molecule type" value="Genomic_DNA"/>
</dbReference>
<proteinExistence type="predicted"/>
<feature type="domain" description="Aminoglycoside phosphotransferase" evidence="1">
    <location>
        <begin position="74"/>
        <end position="238"/>
    </location>
</feature>
<dbReference type="SUPFAM" id="SSF56112">
    <property type="entry name" value="Protein kinase-like (PK-like)"/>
    <property type="match status" value="1"/>
</dbReference>
<dbReference type="OrthoDB" id="5598852at2759"/>
<evidence type="ECO:0000313" key="2">
    <source>
        <dbReference type="EMBL" id="KAF2492499.1"/>
    </source>
</evidence>